<dbReference type="Gene3D" id="1.10.3520.10">
    <property type="entry name" value="Glycolipid transfer protein"/>
    <property type="match status" value="1"/>
</dbReference>
<proteinExistence type="predicted"/>
<dbReference type="InterPro" id="IPR036497">
    <property type="entry name" value="GLTP_sf"/>
</dbReference>
<feature type="domain" description="Glycolipid transfer protein" evidence="2">
    <location>
        <begin position="21"/>
        <end position="142"/>
    </location>
</feature>
<organism evidence="3 4">
    <name type="scientific">Somion occarium</name>
    <dbReference type="NCBI Taxonomy" id="3059160"/>
    <lineage>
        <taxon>Eukaryota</taxon>
        <taxon>Fungi</taxon>
        <taxon>Dikarya</taxon>
        <taxon>Basidiomycota</taxon>
        <taxon>Agaricomycotina</taxon>
        <taxon>Agaricomycetes</taxon>
        <taxon>Polyporales</taxon>
        <taxon>Cerrenaceae</taxon>
        <taxon>Somion</taxon>
    </lineage>
</organism>
<evidence type="ECO:0000259" key="2">
    <source>
        <dbReference type="Pfam" id="PF08718"/>
    </source>
</evidence>
<dbReference type="SUPFAM" id="SSF110004">
    <property type="entry name" value="Glycolipid transfer protein, GLTP"/>
    <property type="match status" value="1"/>
</dbReference>
<keyword evidence="1" id="KW-0813">Transport</keyword>
<evidence type="ECO:0000313" key="4">
    <source>
        <dbReference type="Proteomes" id="UP001497453"/>
    </source>
</evidence>
<dbReference type="InterPro" id="IPR014830">
    <property type="entry name" value="Glycolipid_transfer_prot_dom"/>
</dbReference>
<evidence type="ECO:0000256" key="1">
    <source>
        <dbReference type="ARBA" id="ARBA00022448"/>
    </source>
</evidence>
<reference evidence="4" key="1">
    <citation type="submission" date="2024-04" db="EMBL/GenBank/DDBJ databases">
        <authorList>
            <person name="Shaw F."/>
            <person name="Minotto A."/>
        </authorList>
    </citation>
    <scope>NUCLEOTIDE SEQUENCE [LARGE SCALE GENOMIC DNA]</scope>
</reference>
<name>A0ABP1E4X8_9APHY</name>
<keyword evidence="4" id="KW-1185">Reference proteome</keyword>
<dbReference type="Pfam" id="PF08718">
    <property type="entry name" value="GLTP"/>
    <property type="match status" value="1"/>
</dbReference>
<protein>
    <recommendedName>
        <fullName evidence="2">Glycolipid transfer protein domain-containing protein</fullName>
    </recommendedName>
</protein>
<evidence type="ECO:0000313" key="3">
    <source>
        <dbReference type="EMBL" id="CAL1714458.1"/>
    </source>
</evidence>
<dbReference type="PANTHER" id="PTHR10219:SF25">
    <property type="entry name" value="PLECKSTRIN HOMOLOGY DOMAIN-CONTAINING FAMILY A MEMBER 8"/>
    <property type="match status" value="1"/>
</dbReference>
<sequence length="214" mass="24339">MAPYYQTAKSFADVSITEEGIDTDSFLNASDDFVNMFDLLGKGVFGFVQTDLRNNIAGVRERYNTAASTSTTLENLVKAEAHEHDRHGTACLVRLIRGLLFTCQALQNMQTDRASELHVCFKRSYDTHLKHHHTFIIRSVVSRVPGTNQTLFPVISDFQVAIRAVPHRHDFYNRITQGSPHEYFDEELAKWLVGLQNIVQRMKTFLEQGGYGKV</sequence>
<dbReference type="PANTHER" id="PTHR10219">
    <property type="entry name" value="GLYCOLIPID TRANSFER PROTEIN-RELATED"/>
    <property type="match status" value="1"/>
</dbReference>
<accession>A0ABP1E4X8</accession>
<gene>
    <name evidence="3" type="ORF">GFSPODELE1_LOCUS9781</name>
</gene>
<dbReference type="EMBL" id="OZ037951">
    <property type="protein sequence ID" value="CAL1714458.1"/>
    <property type="molecule type" value="Genomic_DNA"/>
</dbReference>
<dbReference type="Proteomes" id="UP001497453">
    <property type="component" value="Chromosome 8"/>
</dbReference>